<organism evidence="1 2">
    <name type="scientific">Urbifossiella limnaea</name>
    <dbReference type="NCBI Taxonomy" id="2528023"/>
    <lineage>
        <taxon>Bacteria</taxon>
        <taxon>Pseudomonadati</taxon>
        <taxon>Planctomycetota</taxon>
        <taxon>Planctomycetia</taxon>
        <taxon>Gemmatales</taxon>
        <taxon>Gemmataceae</taxon>
        <taxon>Urbifossiella</taxon>
    </lineage>
</organism>
<proteinExistence type="predicted"/>
<dbReference type="Proteomes" id="UP000319576">
    <property type="component" value="Chromosome"/>
</dbReference>
<accession>A0A517XU65</accession>
<evidence type="ECO:0000313" key="2">
    <source>
        <dbReference type="Proteomes" id="UP000319576"/>
    </source>
</evidence>
<dbReference type="RefSeq" id="WP_145239651.1">
    <property type="nucleotide sequence ID" value="NZ_CP036273.1"/>
</dbReference>
<evidence type="ECO:0000313" key="1">
    <source>
        <dbReference type="EMBL" id="QDU21050.1"/>
    </source>
</evidence>
<dbReference type="EMBL" id="CP036273">
    <property type="protein sequence ID" value="QDU21050.1"/>
    <property type="molecule type" value="Genomic_DNA"/>
</dbReference>
<name>A0A517XU65_9BACT</name>
<dbReference type="KEGG" id="uli:ETAA1_30140"/>
<gene>
    <name evidence="1" type="ORF">ETAA1_30140</name>
</gene>
<protein>
    <submittedName>
        <fullName evidence="1">Uncharacterized protein</fullName>
    </submittedName>
</protein>
<reference evidence="1 2" key="1">
    <citation type="submission" date="2019-02" db="EMBL/GenBank/DDBJ databases">
        <title>Deep-cultivation of Planctomycetes and their phenomic and genomic characterization uncovers novel biology.</title>
        <authorList>
            <person name="Wiegand S."/>
            <person name="Jogler M."/>
            <person name="Boedeker C."/>
            <person name="Pinto D."/>
            <person name="Vollmers J."/>
            <person name="Rivas-Marin E."/>
            <person name="Kohn T."/>
            <person name="Peeters S.H."/>
            <person name="Heuer A."/>
            <person name="Rast P."/>
            <person name="Oberbeckmann S."/>
            <person name="Bunk B."/>
            <person name="Jeske O."/>
            <person name="Meyerdierks A."/>
            <person name="Storesund J.E."/>
            <person name="Kallscheuer N."/>
            <person name="Luecker S."/>
            <person name="Lage O.M."/>
            <person name="Pohl T."/>
            <person name="Merkel B.J."/>
            <person name="Hornburger P."/>
            <person name="Mueller R.-W."/>
            <person name="Bruemmer F."/>
            <person name="Labrenz M."/>
            <person name="Spormann A.M."/>
            <person name="Op den Camp H."/>
            <person name="Overmann J."/>
            <person name="Amann R."/>
            <person name="Jetten M.S.M."/>
            <person name="Mascher T."/>
            <person name="Medema M.H."/>
            <person name="Devos D.P."/>
            <person name="Kaster A.-K."/>
            <person name="Ovreas L."/>
            <person name="Rohde M."/>
            <person name="Galperin M.Y."/>
            <person name="Jogler C."/>
        </authorList>
    </citation>
    <scope>NUCLEOTIDE SEQUENCE [LARGE SCALE GENOMIC DNA]</scope>
    <source>
        <strain evidence="1 2">ETA_A1</strain>
    </source>
</reference>
<sequence>MLPLVLSAALAAPAQPPSHDAANAVYKGLLDPGLVVGPTQRVKFAPPVMADGLSAAQQKAVIEKVIGTDYPFAEFTRQSVVAPQVVRIGDARPSDPAAPARTVDVYFVAYGDFAATDDEKFLDRLTRTGQGTGTGRSLSPADLEKRKIIIPDPKREGFGLAEFDFLEKVRLKLTGHAAWSKTADSVAAAAEVDPRFTTDAEFPNQWKSLSKEGGAQKVGPATPYGGAGMYLKMTRLHEPAGAIFVEQHVVFAEPAGWFAGANLLRSKLPAAVQINVRAMRREWLKGR</sequence>
<keyword evidence="2" id="KW-1185">Reference proteome</keyword>
<dbReference type="AlphaFoldDB" id="A0A517XU65"/>
<dbReference type="OrthoDB" id="282392at2"/>